<proteinExistence type="predicted"/>
<sequence length="106" mass="11028">TLQPFFEGLLPRDNPRNTRFAINFFTSIGLGGLTDELREHLKNIPKVIVAQKPDVEPNKSSASSSSPEPSSSESDSSASDSDSSDSSSESSSGESASSSASSQSSA</sequence>
<dbReference type="AlphaFoldDB" id="A0A4U1F2A1"/>
<feature type="region of interest" description="Disordered" evidence="1">
    <location>
        <begin position="48"/>
        <end position="106"/>
    </location>
</feature>
<feature type="non-terminal residue" evidence="2">
    <location>
        <position position="106"/>
    </location>
</feature>
<evidence type="ECO:0000256" key="1">
    <source>
        <dbReference type="SAM" id="MobiDB-lite"/>
    </source>
</evidence>
<feature type="compositionally biased region" description="Low complexity" evidence="1">
    <location>
        <begin position="60"/>
        <end position="106"/>
    </location>
</feature>
<comment type="caution">
    <text evidence="2">The sequence shown here is derived from an EMBL/GenBank/DDBJ whole genome shotgun (WGS) entry which is preliminary data.</text>
</comment>
<dbReference type="Proteomes" id="UP000308365">
    <property type="component" value="Unassembled WGS sequence"/>
</dbReference>
<evidence type="ECO:0000313" key="3">
    <source>
        <dbReference type="Proteomes" id="UP000308365"/>
    </source>
</evidence>
<reference evidence="3" key="1">
    <citation type="journal article" date="2019" name="IScience">
        <title>Narwhal Genome Reveals Long-Term Low Genetic Diversity despite Current Large Abundance Size.</title>
        <authorList>
            <person name="Westbury M.V."/>
            <person name="Petersen B."/>
            <person name="Garde E."/>
            <person name="Heide-Jorgensen M.P."/>
            <person name="Lorenzen E.D."/>
        </authorList>
    </citation>
    <scope>NUCLEOTIDE SEQUENCE [LARGE SCALE GENOMIC DNA]</scope>
</reference>
<dbReference type="EMBL" id="RWIC01000480">
    <property type="protein sequence ID" value="TKC43294.1"/>
    <property type="molecule type" value="Genomic_DNA"/>
</dbReference>
<feature type="non-terminal residue" evidence="2">
    <location>
        <position position="1"/>
    </location>
</feature>
<evidence type="ECO:0000313" key="2">
    <source>
        <dbReference type="EMBL" id="TKC43294.1"/>
    </source>
</evidence>
<organism evidence="2 3">
    <name type="scientific">Monodon monoceros</name>
    <name type="common">Narwhal</name>
    <name type="synonym">Ceratodon monodon</name>
    <dbReference type="NCBI Taxonomy" id="40151"/>
    <lineage>
        <taxon>Eukaryota</taxon>
        <taxon>Metazoa</taxon>
        <taxon>Chordata</taxon>
        <taxon>Craniata</taxon>
        <taxon>Vertebrata</taxon>
        <taxon>Euteleostomi</taxon>
        <taxon>Mammalia</taxon>
        <taxon>Eutheria</taxon>
        <taxon>Laurasiatheria</taxon>
        <taxon>Artiodactyla</taxon>
        <taxon>Whippomorpha</taxon>
        <taxon>Cetacea</taxon>
        <taxon>Odontoceti</taxon>
        <taxon>Monodontidae</taxon>
        <taxon>Monodon</taxon>
    </lineage>
</organism>
<protein>
    <submittedName>
        <fullName evidence="2">Uncharacterized protein</fullName>
    </submittedName>
</protein>
<accession>A0A4U1F2A1</accession>
<name>A0A4U1F2A1_MONMO</name>
<gene>
    <name evidence="2" type="ORF">EI555_015200</name>
</gene>